<keyword evidence="3" id="KW-1185">Reference proteome</keyword>
<protein>
    <submittedName>
        <fullName evidence="2">Uncharacterized protein</fullName>
    </submittedName>
</protein>
<proteinExistence type="predicted"/>
<name>A0A292QAD2_9PEZI</name>
<sequence>MKQFEWNLRCQRRSWRRTPLGPWSSCAMAFRSRFFFSNTSVVRSWLRLSNSCATTTLGSTVLYRIWRGFFSFAFRFPYLSYCLSSGGMYLFLWNTCVSLLMPSNLISSSFNSPPFEWPRSPLLADSGGSFGIKTNRARQYRSCSVNVSSYPPIYWST</sequence>
<reference evidence="2" key="1">
    <citation type="submission" date="2015-10" db="EMBL/GenBank/DDBJ databases">
        <authorList>
            <person name="Regsiter A."/>
            <person name="william w."/>
        </authorList>
    </citation>
    <scope>NUCLEOTIDE SEQUENCE</scope>
    <source>
        <strain evidence="2">Montdore</strain>
    </source>
</reference>
<dbReference type="Proteomes" id="UP001412239">
    <property type="component" value="Unassembled WGS sequence"/>
</dbReference>
<evidence type="ECO:0000313" key="2">
    <source>
        <dbReference type="EMBL" id="CUS15740.1"/>
    </source>
</evidence>
<keyword evidence="1" id="KW-0812">Transmembrane</keyword>
<keyword evidence="1" id="KW-0472">Membrane</keyword>
<dbReference type="EMBL" id="LN890943">
    <property type="protein sequence ID" value="CUS15740.1"/>
    <property type="molecule type" value="Genomic_DNA"/>
</dbReference>
<organism evidence="2 3">
    <name type="scientific">Tuber aestivum</name>
    <name type="common">summer truffle</name>
    <dbReference type="NCBI Taxonomy" id="59557"/>
    <lineage>
        <taxon>Eukaryota</taxon>
        <taxon>Fungi</taxon>
        <taxon>Dikarya</taxon>
        <taxon>Ascomycota</taxon>
        <taxon>Pezizomycotina</taxon>
        <taxon>Pezizomycetes</taxon>
        <taxon>Pezizales</taxon>
        <taxon>Tuberaceae</taxon>
        <taxon>Tuber</taxon>
    </lineage>
</organism>
<dbReference type="AlphaFoldDB" id="A0A292QAD2"/>
<gene>
    <name evidence="2" type="ORF">GSTUAT00000016001</name>
</gene>
<accession>A0A292QAD2</accession>
<feature type="transmembrane region" description="Helical" evidence="1">
    <location>
        <begin position="78"/>
        <end position="101"/>
    </location>
</feature>
<keyword evidence="1" id="KW-1133">Transmembrane helix</keyword>
<evidence type="ECO:0000313" key="3">
    <source>
        <dbReference type="Proteomes" id="UP001412239"/>
    </source>
</evidence>
<evidence type="ECO:0000256" key="1">
    <source>
        <dbReference type="SAM" id="Phobius"/>
    </source>
</evidence>